<name>A0AAD4BJG7_BOLED</name>
<proteinExistence type="predicted"/>
<evidence type="ECO:0000313" key="1">
    <source>
        <dbReference type="EMBL" id="KAF8431902.1"/>
    </source>
</evidence>
<sequence length="213" mass="22306">MAGSPPGPSSSLRALLGESSSTLCSMRLPARSDPFCAALARFLGSSSPLGAPDTSASPGRLARLEPRLQLLRPLPRVRLPMCSSQFADFFLSSSSSTLGGSFCRFVASFGGSGGAGGSANVLSVTRLESPLAPFVASSSPPRPSTSPHPWTSGTCVRCTSRLSCCVRVAVRLDRCTCTVSRRGQLVRAVRRLSVDVVTSKAMLGESRPFLRAL</sequence>
<reference evidence="1" key="1">
    <citation type="submission" date="2019-10" db="EMBL/GenBank/DDBJ databases">
        <authorList>
            <consortium name="DOE Joint Genome Institute"/>
            <person name="Kuo A."/>
            <person name="Miyauchi S."/>
            <person name="Kiss E."/>
            <person name="Drula E."/>
            <person name="Kohler A."/>
            <person name="Sanchez-Garcia M."/>
            <person name="Andreopoulos B."/>
            <person name="Barry K.W."/>
            <person name="Bonito G."/>
            <person name="Buee M."/>
            <person name="Carver A."/>
            <person name="Chen C."/>
            <person name="Cichocki N."/>
            <person name="Clum A."/>
            <person name="Culley D."/>
            <person name="Crous P.W."/>
            <person name="Fauchery L."/>
            <person name="Girlanda M."/>
            <person name="Hayes R."/>
            <person name="Keri Z."/>
            <person name="LaButti K."/>
            <person name="Lipzen A."/>
            <person name="Lombard V."/>
            <person name="Magnuson J."/>
            <person name="Maillard F."/>
            <person name="Morin E."/>
            <person name="Murat C."/>
            <person name="Nolan M."/>
            <person name="Ohm R."/>
            <person name="Pangilinan J."/>
            <person name="Pereira M."/>
            <person name="Perotto S."/>
            <person name="Peter M."/>
            <person name="Riley R."/>
            <person name="Sitrit Y."/>
            <person name="Stielow B."/>
            <person name="Szollosi G."/>
            <person name="Zifcakova L."/>
            <person name="Stursova M."/>
            <person name="Spatafora J.W."/>
            <person name="Tedersoo L."/>
            <person name="Vaario L.-M."/>
            <person name="Yamada A."/>
            <person name="Yan M."/>
            <person name="Wang P."/>
            <person name="Xu J."/>
            <person name="Bruns T."/>
            <person name="Baldrian P."/>
            <person name="Vilgalys R."/>
            <person name="Henrissat B."/>
            <person name="Grigoriev I.V."/>
            <person name="Hibbett D."/>
            <person name="Nagy L.G."/>
            <person name="Martin F.M."/>
        </authorList>
    </citation>
    <scope>NUCLEOTIDE SEQUENCE</scope>
    <source>
        <strain evidence="1">BED1</strain>
    </source>
</reference>
<dbReference type="EMBL" id="WHUW01000045">
    <property type="protein sequence ID" value="KAF8431902.1"/>
    <property type="molecule type" value="Genomic_DNA"/>
</dbReference>
<gene>
    <name evidence="1" type="ORF">L210DRAFT_2875372</name>
</gene>
<reference evidence="1" key="2">
    <citation type="journal article" date="2020" name="Nat. Commun.">
        <title>Large-scale genome sequencing of mycorrhizal fungi provides insights into the early evolution of symbiotic traits.</title>
        <authorList>
            <person name="Miyauchi S."/>
            <person name="Kiss E."/>
            <person name="Kuo A."/>
            <person name="Drula E."/>
            <person name="Kohler A."/>
            <person name="Sanchez-Garcia M."/>
            <person name="Morin E."/>
            <person name="Andreopoulos B."/>
            <person name="Barry K.W."/>
            <person name="Bonito G."/>
            <person name="Buee M."/>
            <person name="Carver A."/>
            <person name="Chen C."/>
            <person name="Cichocki N."/>
            <person name="Clum A."/>
            <person name="Culley D."/>
            <person name="Crous P.W."/>
            <person name="Fauchery L."/>
            <person name="Girlanda M."/>
            <person name="Hayes R.D."/>
            <person name="Keri Z."/>
            <person name="LaButti K."/>
            <person name="Lipzen A."/>
            <person name="Lombard V."/>
            <person name="Magnuson J."/>
            <person name="Maillard F."/>
            <person name="Murat C."/>
            <person name="Nolan M."/>
            <person name="Ohm R.A."/>
            <person name="Pangilinan J."/>
            <person name="Pereira M.F."/>
            <person name="Perotto S."/>
            <person name="Peter M."/>
            <person name="Pfister S."/>
            <person name="Riley R."/>
            <person name="Sitrit Y."/>
            <person name="Stielow J.B."/>
            <person name="Szollosi G."/>
            <person name="Zifcakova L."/>
            <person name="Stursova M."/>
            <person name="Spatafora J.W."/>
            <person name="Tedersoo L."/>
            <person name="Vaario L.M."/>
            <person name="Yamada A."/>
            <person name="Yan M."/>
            <person name="Wang P."/>
            <person name="Xu J."/>
            <person name="Bruns T."/>
            <person name="Baldrian P."/>
            <person name="Vilgalys R."/>
            <person name="Dunand C."/>
            <person name="Henrissat B."/>
            <person name="Grigoriev I.V."/>
            <person name="Hibbett D."/>
            <person name="Nagy L.G."/>
            <person name="Martin F.M."/>
        </authorList>
    </citation>
    <scope>NUCLEOTIDE SEQUENCE</scope>
    <source>
        <strain evidence="1">BED1</strain>
    </source>
</reference>
<dbReference type="AlphaFoldDB" id="A0AAD4BJG7"/>
<comment type="caution">
    <text evidence="1">The sequence shown here is derived from an EMBL/GenBank/DDBJ whole genome shotgun (WGS) entry which is preliminary data.</text>
</comment>
<evidence type="ECO:0000313" key="2">
    <source>
        <dbReference type="Proteomes" id="UP001194468"/>
    </source>
</evidence>
<organism evidence="1 2">
    <name type="scientific">Boletus edulis BED1</name>
    <dbReference type="NCBI Taxonomy" id="1328754"/>
    <lineage>
        <taxon>Eukaryota</taxon>
        <taxon>Fungi</taxon>
        <taxon>Dikarya</taxon>
        <taxon>Basidiomycota</taxon>
        <taxon>Agaricomycotina</taxon>
        <taxon>Agaricomycetes</taxon>
        <taxon>Agaricomycetidae</taxon>
        <taxon>Boletales</taxon>
        <taxon>Boletineae</taxon>
        <taxon>Boletaceae</taxon>
        <taxon>Boletoideae</taxon>
        <taxon>Boletus</taxon>
    </lineage>
</organism>
<accession>A0AAD4BJG7</accession>
<keyword evidence="2" id="KW-1185">Reference proteome</keyword>
<dbReference type="Proteomes" id="UP001194468">
    <property type="component" value="Unassembled WGS sequence"/>
</dbReference>
<protein>
    <submittedName>
        <fullName evidence="1">Uncharacterized protein</fullName>
    </submittedName>
</protein>